<dbReference type="PANTHER" id="PTHR41775">
    <property type="entry name" value="SECRETED PROTEIN-RELATED"/>
    <property type="match status" value="1"/>
</dbReference>
<protein>
    <recommendedName>
        <fullName evidence="5">M6 family metalloprotease domain-containing protein</fullName>
    </recommendedName>
</protein>
<proteinExistence type="predicted"/>
<sequence>MMGRFAMRIAVGVVVGVMLAFAPALPVLAVGPDETAARTLEDCRIGAFGDFTEGFPRPPTAAPSTGALTVDIVFVDFPDSSGGEAIERLVPQLPSVQARFAALSSGRFELRIRTHAEWLHLPDSITTFPAEPNGTMSAAGFDDLIGAAVAAADPSVDFGETGVVWVVYGTSGAPEISRAAANNTLAIPTDEGTLTRAVGVPSIGADALMSPVLVHETLHTLGLPDLYDSDAADGGRYDAIHAGSWDPMSDANVGLDRDLLGWHLWLLGWLDDDAVRCLDPTSSTELALRRLDARAGPAIAVVRVDLNEVVVVESRRPGAFDEYLGRSGALVSTVRGFQGSAGPVTVMPAEGRPAPVDRDGFEQIALQPGERLVWSGDHPGAPAPFAVTVRAADDAGDTVLVAPLADEPVDPGPGPGPGPVPDGSSGAGVDTARAPAMLPPTGAPVTVLGFGIGALVLGVVLVAGRKPAH</sequence>
<keyword evidence="2" id="KW-0812">Transmembrane</keyword>
<keyword evidence="4" id="KW-1185">Reference proteome</keyword>
<evidence type="ECO:0000313" key="3">
    <source>
        <dbReference type="EMBL" id="QEO15217.1"/>
    </source>
</evidence>
<feature type="compositionally biased region" description="Pro residues" evidence="1">
    <location>
        <begin position="410"/>
        <end position="420"/>
    </location>
</feature>
<keyword evidence="2" id="KW-1133">Transmembrane helix</keyword>
<keyword evidence="2" id="KW-0472">Membrane</keyword>
<name>A0A5C1YJF5_9MICO</name>
<accession>A0A5C1YJF5</accession>
<reference evidence="3 4" key="1">
    <citation type="submission" date="2019-09" db="EMBL/GenBank/DDBJ databases">
        <title>Genome sequencing of strain KACC 19306.</title>
        <authorList>
            <person name="Heo J."/>
            <person name="Kim S.-J."/>
            <person name="Kim J.-S."/>
            <person name="Hong S.-B."/>
            <person name="Kwon S.-W."/>
        </authorList>
    </citation>
    <scope>NUCLEOTIDE SEQUENCE [LARGE SCALE GENOMIC DNA]</scope>
    <source>
        <strain evidence="3 4">KACC 19306</strain>
    </source>
</reference>
<dbReference type="AlphaFoldDB" id="A0A5C1YJF5"/>
<dbReference type="EMBL" id="CP043505">
    <property type="protein sequence ID" value="QEO15217.1"/>
    <property type="molecule type" value="Genomic_DNA"/>
</dbReference>
<evidence type="ECO:0000256" key="1">
    <source>
        <dbReference type="SAM" id="MobiDB-lite"/>
    </source>
</evidence>
<feature type="transmembrane region" description="Helical" evidence="2">
    <location>
        <begin position="443"/>
        <end position="463"/>
    </location>
</feature>
<organism evidence="3 4">
    <name type="scientific">Agromyces intestinalis</name>
    <dbReference type="NCBI Taxonomy" id="2592652"/>
    <lineage>
        <taxon>Bacteria</taxon>
        <taxon>Bacillati</taxon>
        <taxon>Actinomycetota</taxon>
        <taxon>Actinomycetes</taxon>
        <taxon>Micrococcales</taxon>
        <taxon>Microbacteriaceae</taxon>
        <taxon>Agromyces</taxon>
    </lineage>
</organism>
<feature type="region of interest" description="Disordered" evidence="1">
    <location>
        <begin position="405"/>
        <end position="432"/>
    </location>
</feature>
<gene>
    <name evidence="3" type="ORF">FLP10_12890</name>
</gene>
<dbReference type="RefSeq" id="WP_149161231.1">
    <property type="nucleotide sequence ID" value="NZ_CP043505.1"/>
</dbReference>
<dbReference type="Proteomes" id="UP000324678">
    <property type="component" value="Chromosome"/>
</dbReference>
<dbReference type="OrthoDB" id="275270at2"/>
<dbReference type="PANTHER" id="PTHR41775:SF1">
    <property type="entry name" value="PEPTIDASE M6-LIKE DOMAIN-CONTAINING PROTEIN"/>
    <property type="match status" value="1"/>
</dbReference>
<evidence type="ECO:0008006" key="5">
    <source>
        <dbReference type="Google" id="ProtNLM"/>
    </source>
</evidence>
<evidence type="ECO:0000256" key="2">
    <source>
        <dbReference type="SAM" id="Phobius"/>
    </source>
</evidence>
<evidence type="ECO:0000313" key="4">
    <source>
        <dbReference type="Proteomes" id="UP000324678"/>
    </source>
</evidence>
<dbReference type="KEGG" id="ail:FLP10_12890"/>